<evidence type="ECO:0000256" key="1">
    <source>
        <dbReference type="SAM" id="MobiDB-lite"/>
    </source>
</evidence>
<keyword evidence="3" id="KW-1185">Reference proteome</keyword>
<evidence type="ECO:0000313" key="3">
    <source>
        <dbReference type="Proteomes" id="UP000295070"/>
    </source>
</evidence>
<organism evidence="2 3">
    <name type="scientific">Perca flavescens</name>
    <name type="common">American yellow perch</name>
    <name type="synonym">Morone flavescens</name>
    <dbReference type="NCBI Taxonomy" id="8167"/>
    <lineage>
        <taxon>Eukaryota</taxon>
        <taxon>Metazoa</taxon>
        <taxon>Chordata</taxon>
        <taxon>Craniata</taxon>
        <taxon>Vertebrata</taxon>
        <taxon>Euteleostomi</taxon>
        <taxon>Actinopterygii</taxon>
        <taxon>Neopterygii</taxon>
        <taxon>Teleostei</taxon>
        <taxon>Neoteleostei</taxon>
        <taxon>Acanthomorphata</taxon>
        <taxon>Eupercaria</taxon>
        <taxon>Perciformes</taxon>
        <taxon>Percoidei</taxon>
        <taxon>Percidae</taxon>
        <taxon>Percinae</taxon>
        <taxon>Perca</taxon>
    </lineage>
</organism>
<gene>
    <name evidence="2" type="ORF">EPR50_G00016570</name>
</gene>
<dbReference type="EMBL" id="SCKG01000002">
    <property type="protein sequence ID" value="TDH16115.1"/>
    <property type="molecule type" value="Genomic_DNA"/>
</dbReference>
<accession>A0A484DLM4</accession>
<protein>
    <submittedName>
        <fullName evidence="2">Uncharacterized protein</fullName>
    </submittedName>
</protein>
<proteinExistence type="predicted"/>
<feature type="region of interest" description="Disordered" evidence="1">
    <location>
        <begin position="1"/>
        <end position="26"/>
    </location>
</feature>
<sequence length="70" mass="7674">MGGTIAVVTLKKSSPPPQPSSTHPKLPARLQRSFRRAALDQPSIHRASKLATYAPISLRLVIRTRMSSCH</sequence>
<dbReference type="Proteomes" id="UP000295070">
    <property type="component" value="Chromosome 2"/>
</dbReference>
<name>A0A484DLM4_PERFV</name>
<reference evidence="2 3" key="1">
    <citation type="submission" date="2019-01" db="EMBL/GenBank/DDBJ databases">
        <title>A chromosome-scale genome assembly of the yellow perch, Perca flavescens.</title>
        <authorList>
            <person name="Feron R."/>
            <person name="Morvezen R."/>
            <person name="Bestin A."/>
            <person name="Haffray P."/>
            <person name="Klopp C."/>
            <person name="Zahm M."/>
            <person name="Cabau C."/>
            <person name="Roques C."/>
            <person name="Donnadieu C."/>
            <person name="Bouchez O."/>
            <person name="Christie M."/>
            <person name="Larson W."/>
            <person name="Guiguen Y."/>
        </authorList>
    </citation>
    <scope>NUCLEOTIDE SEQUENCE [LARGE SCALE GENOMIC DNA]</scope>
    <source>
        <strain evidence="2">YP-PL-M2</strain>
        <tissue evidence="2">Blood</tissue>
    </source>
</reference>
<dbReference type="AlphaFoldDB" id="A0A484DLM4"/>
<comment type="caution">
    <text evidence="2">The sequence shown here is derived from an EMBL/GenBank/DDBJ whole genome shotgun (WGS) entry which is preliminary data.</text>
</comment>
<evidence type="ECO:0000313" key="2">
    <source>
        <dbReference type="EMBL" id="TDH16115.1"/>
    </source>
</evidence>